<dbReference type="STRING" id="993073.AS029_14380"/>
<dbReference type="RefSeq" id="WP_175456671.1">
    <property type="nucleotide sequence ID" value="NZ_FMYG01000008.1"/>
</dbReference>
<dbReference type="InterPro" id="IPR018929">
    <property type="entry name" value="DUF2510"/>
</dbReference>
<evidence type="ECO:0000256" key="2">
    <source>
        <dbReference type="SAM" id="MobiDB-lite"/>
    </source>
</evidence>
<dbReference type="Pfam" id="PF13455">
    <property type="entry name" value="MUG113"/>
    <property type="match status" value="1"/>
</dbReference>
<dbReference type="InterPro" id="IPR018306">
    <property type="entry name" value="Phage_T5_Orf172_DNA-bd"/>
</dbReference>
<dbReference type="AlphaFoldDB" id="A0A1G6Q461"/>
<feature type="coiled-coil region" evidence="1">
    <location>
        <begin position="339"/>
        <end position="416"/>
    </location>
</feature>
<feature type="region of interest" description="Disordered" evidence="2">
    <location>
        <begin position="35"/>
        <end position="110"/>
    </location>
</feature>
<gene>
    <name evidence="4" type="ORF">SAMN05216418_3161</name>
</gene>
<evidence type="ECO:0000313" key="5">
    <source>
        <dbReference type="Proteomes" id="UP000183203"/>
    </source>
</evidence>
<reference evidence="4 5" key="1">
    <citation type="submission" date="2016-09" db="EMBL/GenBank/DDBJ databases">
        <authorList>
            <person name="Capua I."/>
            <person name="De Benedictis P."/>
            <person name="Joannis T."/>
            <person name="Lombin L.H."/>
            <person name="Cattoli G."/>
        </authorList>
    </citation>
    <scope>NUCLEOTIDE SEQUENCE [LARGE SCALE GENOMIC DNA]</scope>
    <source>
        <strain evidence="4 5">NIO-1002</strain>
    </source>
</reference>
<feature type="domain" description="Bacteriophage T5 Orf172 DNA-binding" evidence="3">
    <location>
        <begin position="433"/>
        <end position="516"/>
    </location>
</feature>
<protein>
    <recommendedName>
        <fullName evidence="3">Bacteriophage T5 Orf172 DNA-binding domain-containing protein</fullName>
    </recommendedName>
</protein>
<dbReference type="SMART" id="SM00974">
    <property type="entry name" value="T5orf172"/>
    <property type="match status" value="1"/>
</dbReference>
<feature type="compositionally biased region" description="Polar residues" evidence="2">
    <location>
        <begin position="35"/>
        <end position="52"/>
    </location>
</feature>
<evidence type="ECO:0000259" key="3">
    <source>
        <dbReference type="SMART" id="SM00974"/>
    </source>
</evidence>
<accession>A0A1G6Q461</accession>
<name>A0A1G6Q461_9MICO</name>
<feature type="coiled-coil region" evidence="1">
    <location>
        <begin position="159"/>
        <end position="193"/>
    </location>
</feature>
<dbReference type="Pfam" id="PF10708">
    <property type="entry name" value="DUF2510"/>
    <property type="match status" value="1"/>
</dbReference>
<dbReference type="EMBL" id="FMYG01000008">
    <property type="protein sequence ID" value="SDC87252.1"/>
    <property type="molecule type" value="Genomic_DNA"/>
</dbReference>
<organism evidence="4 5">
    <name type="scientific">Microbacterium enclense</name>
    <dbReference type="NCBI Taxonomy" id="993073"/>
    <lineage>
        <taxon>Bacteria</taxon>
        <taxon>Bacillati</taxon>
        <taxon>Actinomycetota</taxon>
        <taxon>Actinomycetes</taxon>
        <taxon>Micrococcales</taxon>
        <taxon>Microbacteriaceae</taxon>
        <taxon>Microbacterium</taxon>
    </lineage>
</organism>
<feature type="compositionally biased region" description="Basic and acidic residues" evidence="2">
    <location>
        <begin position="68"/>
        <end position="93"/>
    </location>
</feature>
<feature type="region of interest" description="Disordered" evidence="2">
    <location>
        <begin position="1"/>
        <end position="21"/>
    </location>
</feature>
<evidence type="ECO:0000256" key="1">
    <source>
        <dbReference type="SAM" id="Coils"/>
    </source>
</evidence>
<dbReference type="InterPro" id="IPR025280">
    <property type="entry name" value="SNIPE"/>
</dbReference>
<dbReference type="Pfam" id="PF13250">
    <property type="entry name" value="SNIPE"/>
    <property type="match status" value="1"/>
</dbReference>
<evidence type="ECO:0000313" key="4">
    <source>
        <dbReference type="EMBL" id="SDC87252.1"/>
    </source>
</evidence>
<dbReference type="Proteomes" id="UP000183203">
    <property type="component" value="Unassembled WGS sequence"/>
</dbReference>
<sequence length="540" mass="60522">MTSNLNPPAGWFPDPTGRHERRYWDGATWTEHVFTSGSQSLDPLTAASPGQLSETRSEAVSESASRSRRAERERLQREAEVREAADRNHDEAPSRAAEPARSLQSAPAHEATEVREFVDGVTPSQGKVSFFGAKKQAQTLMVENERLAGLISHYGLDDVVELDDRKRALRAEIDSAKRELAELRADTTRAIAERSSIADEVVDLRDAVHLQEFGLFDFENPAESSVALGTELESVRTQIKQRVRTGEATEASSNFVFNNSAAKGRKFVSDMSKLLLRAYNAEAENCVKTVKAGNLEAARKRLSTVVAQVERLGTMIDLRITSAYHHLRLKELELTSRHFQAVQVEKELERARREELREQRKAEQELAREKERLQKERAHYANALSTLIANGDIEGADRLRAKLADVEHAIENVDYRAANIRAGYVYVISNVGAFGPDVVKIGLTRRLDPMDRVNELGDASVPFRFDVHALFFADDAVSIEAKLHAHFSADRINKINLRREYFRATPEQVLDALREHKVEILEYTIDAAAPEYRSSLAAAV</sequence>
<keyword evidence="1" id="KW-0175">Coiled coil</keyword>
<proteinExistence type="predicted"/>